<dbReference type="KEGG" id="mno:Mnod_3341"/>
<reference evidence="3 4" key="1">
    <citation type="submission" date="2009-01" db="EMBL/GenBank/DDBJ databases">
        <title>Complete sequence of chromosome of Methylobacterium nodulans ORS 2060.</title>
        <authorList>
            <consortium name="US DOE Joint Genome Institute"/>
            <person name="Lucas S."/>
            <person name="Copeland A."/>
            <person name="Lapidus A."/>
            <person name="Glavina del Rio T."/>
            <person name="Dalin E."/>
            <person name="Tice H."/>
            <person name="Bruce D."/>
            <person name="Goodwin L."/>
            <person name="Pitluck S."/>
            <person name="Sims D."/>
            <person name="Brettin T."/>
            <person name="Detter J.C."/>
            <person name="Han C."/>
            <person name="Larimer F."/>
            <person name="Land M."/>
            <person name="Hauser L."/>
            <person name="Kyrpides N."/>
            <person name="Ivanova N."/>
            <person name="Marx C.J."/>
            <person name="Richardson P."/>
        </authorList>
    </citation>
    <scope>NUCLEOTIDE SEQUENCE [LARGE SCALE GENOMIC DNA]</scope>
    <source>
        <strain evidence="4">LMG 21967 / CNCM I-2342 / ORS 2060</strain>
    </source>
</reference>
<keyword evidence="3" id="KW-0808">Transferase</keyword>
<gene>
    <name evidence="3" type="ordered locus">Mnod_3341</name>
</gene>
<proteinExistence type="predicted"/>
<keyword evidence="2" id="KW-1133">Transmembrane helix</keyword>
<feature type="compositionally biased region" description="Pro residues" evidence="1">
    <location>
        <begin position="106"/>
        <end position="115"/>
    </location>
</feature>
<evidence type="ECO:0000313" key="4">
    <source>
        <dbReference type="Proteomes" id="UP000008207"/>
    </source>
</evidence>
<dbReference type="Proteomes" id="UP000008207">
    <property type="component" value="Chromosome"/>
</dbReference>
<sequence>MMSVEIDPSERRSPAPARSGWRGPALIAAAGLGGVAAFGAFAYPAVSALLAPRPSAIRVGPIREMPEIKDGIPALKADTPEIAPEAPRVRTVAIPPAAAPTEKPAEPPQTPPPAQPVVAARADSLVTGTLNPPQRFEHPAPEPVAKAVEPQPSVSEPAEPKPVEPKVTEPKATESKPVEPKSAAPAPNAEPAPAAREARETAPVPAKPPAKAAAKPQKPAPKPVAKREKPDATRTATAEPAPAPEQPERNTFLGLPVPDFAPAGKAIKDTVEAVGDAVINFPKRL</sequence>
<dbReference type="eggNOG" id="ENOG5030VAK">
    <property type="taxonomic scope" value="Bacteria"/>
</dbReference>
<feature type="region of interest" description="Disordered" evidence="1">
    <location>
        <begin position="79"/>
        <end position="257"/>
    </location>
</feature>
<accession>B8IL76</accession>
<evidence type="ECO:0000256" key="2">
    <source>
        <dbReference type="SAM" id="Phobius"/>
    </source>
</evidence>
<keyword evidence="3" id="KW-0418">Kinase</keyword>
<name>B8IL76_METNO</name>
<dbReference type="AlphaFoldDB" id="B8IL76"/>
<evidence type="ECO:0000256" key="1">
    <source>
        <dbReference type="SAM" id="MobiDB-lite"/>
    </source>
</evidence>
<keyword evidence="2" id="KW-0472">Membrane</keyword>
<keyword evidence="4" id="KW-1185">Reference proteome</keyword>
<dbReference type="STRING" id="460265.Mnod_3341"/>
<dbReference type="GO" id="GO:0016301">
    <property type="term" value="F:kinase activity"/>
    <property type="evidence" value="ECO:0007669"/>
    <property type="project" value="UniProtKB-KW"/>
</dbReference>
<dbReference type="RefSeq" id="WP_015929927.1">
    <property type="nucleotide sequence ID" value="NC_011894.1"/>
</dbReference>
<feature type="region of interest" description="Disordered" evidence="1">
    <location>
        <begin position="1"/>
        <end position="21"/>
    </location>
</feature>
<dbReference type="OrthoDB" id="7996644at2"/>
<feature type="transmembrane region" description="Helical" evidence="2">
    <location>
        <begin position="21"/>
        <end position="43"/>
    </location>
</feature>
<protein>
    <submittedName>
        <fullName evidence="3">Putative CheA signal transduction histidine kinase</fullName>
    </submittedName>
</protein>
<feature type="compositionally biased region" description="Low complexity" evidence="1">
    <location>
        <begin position="180"/>
        <end position="217"/>
    </location>
</feature>
<dbReference type="HOGENOM" id="CLU_975949_0_0_5"/>
<feature type="compositionally biased region" description="Low complexity" evidence="1">
    <location>
        <begin position="143"/>
        <end position="157"/>
    </location>
</feature>
<evidence type="ECO:0000313" key="3">
    <source>
        <dbReference type="EMBL" id="ACL58264.1"/>
    </source>
</evidence>
<dbReference type="EMBL" id="CP001349">
    <property type="protein sequence ID" value="ACL58264.1"/>
    <property type="molecule type" value="Genomic_DNA"/>
</dbReference>
<feature type="compositionally biased region" description="Basic and acidic residues" evidence="1">
    <location>
        <begin position="158"/>
        <end position="179"/>
    </location>
</feature>
<keyword evidence="2" id="KW-0812">Transmembrane</keyword>
<organism evidence="3 4">
    <name type="scientific">Methylobacterium nodulans (strain LMG 21967 / CNCM I-2342 / ORS 2060)</name>
    <dbReference type="NCBI Taxonomy" id="460265"/>
    <lineage>
        <taxon>Bacteria</taxon>
        <taxon>Pseudomonadati</taxon>
        <taxon>Pseudomonadota</taxon>
        <taxon>Alphaproteobacteria</taxon>
        <taxon>Hyphomicrobiales</taxon>
        <taxon>Methylobacteriaceae</taxon>
        <taxon>Methylobacterium</taxon>
    </lineage>
</organism>